<comment type="caution">
    <text evidence="1">The sequence shown here is derived from an EMBL/GenBank/DDBJ whole genome shotgun (WGS) entry which is preliminary data.</text>
</comment>
<sequence length="131" mass="14088">YYRLPDLGTISTTANDAPDIASKYLSSCLSGASGIKLPHSSSDTALTAFAQLGALRMDCRRCMISFFDRERQYILAEATRTLSLQTHTAENEEDAIAWGATILPSGGGICKTTVALPFMWEGSGEDVTAFV</sequence>
<dbReference type="EMBL" id="JAWDJW010010111">
    <property type="protein sequence ID" value="KAK3050508.1"/>
    <property type="molecule type" value="Genomic_DNA"/>
</dbReference>
<evidence type="ECO:0000313" key="2">
    <source>
        <dbReference type="Proteomes" id="UP001186974"/>
    </source>
</evidence>
<reference evidence="1" key="1">
    <citation type="submission" date="2024-09" db="EMBL/GenBank/DDBJ databases">
        <title>Black Yeasts Isolated from many extreme environments.</title>
        <authorList>
            <person name="Coleine C."/>
            <person name="Stajich J.E."/>
            <person name="Selbmann L."/>
        </authorList>
    </citation>
    <scope>NUCLEOTIDE SEQUENCE</scope>
    <source>
        <strain evidence="1">CCFEE 5737</strain>
    </source>
</reference>
<feature type="non-terminal residue" evidence="1">
    <location>
        <position position="131"/>
    </location>
</feature>
<accession>A0ACC3CXH5</accession>
<organism evidence="1 2">
    <name type="scientific">Coniosporium uncinatum</name>
    <dbReference type="NCBI Taxonomy" id="93489"/>
    <lineage>
        <taxon>Eukaryota</taxon>
        <taxon>Fungi</taxon>
        <taxon>Dikarya</taxon>
        <taxon>Ascomycota</taxon>
        <taxon>Pezizomycotina</taxon>
        <taxon>Dothideomycetes</taxon>
        <taxon>Dothideomycetes incertae sedis</taxon>
        <taxon>Coniosporium</taxon>
    </lineage>
</organism>
<dbReference type="Proteomes" id="UP001186974">
    <property type="component" value="Unassembled WGS sequence"/>
</dbReference>
<gene>
    <name evidence="1" type="ORF">LTS18_012562</name>
</gene>
<protein>
    <submittedName>
        <fullName evidence="1">Uncharacterized protein</fullName>
    </submittedName>
</protein>
<evidence type="ECO:0000313" key="1">
    <source>
        <dbReference type="EMBL" id="KAK3050508.1"/>
    </source>
</evidence>
<keyword evidence="2" id="KW-1185">Reference proteome</keyword>
<name>A0ACC3CXH5_9PEZI</name>
<feature type="non-terminal residue" evidence="1">
    <location>
        <position position="1"/>
    </location>
</feature>
<proteinExistence type="predicted"/>